<dbReference type="PROSITE" id="PS51832">
    <property type="entry name" value="HD_GYP"/>
    <property type="match status" value="1"/>
</dbReference>
<dbReference type="InterPro" id="IPR037522">
    <property type="entry name" value="HD_GYP_dom"/>
</dbReference>
<dbReference type="PANTHER" id="PTHR43155:SF2">
    <property type="entry name" value="CYCLIC DI-GMP PHOSPHODIESTERASE PA4108"/>
    <property type="match status" value="1"/>
</dbReference>
<accession>A0A1J5TCD0</accession>
<dbReference type="InterPro" id="IPR003607">
    <property type="entry name" value="HD/PDEase_dom"/>
</dbReference>
<evidence type="ECO:0000259" key="1">
    <source>
        <dbReference type="PROSITE" id="PS51832"/>
    </source>
</evidence>
<dbReference type="SUPFAM" id="SSF109604">
    <property type="entry name" value="HD-domain/PDEase-like"/>
    <property type="match status" value="1"/>
</dbReference>
<gene>
    <name evidence="2" type="primary">rny_2</name>
    <name evidence="2" type="ORF">GALL_19930</name>
</gene>
<dbReference type="AlphaFoldDB" id="A0A1J5TCD0"/>
<sequence length="432" mass="48904">MEQTTESHYISPDDLRIGHYVHLDLGWMEHPFTFSNFQIKNEEQIAKIRGLKLKKIRYNPLRSKVAYEFPKTIQEDWSPKTAPLSPSPLQRSERLKQLNNARINCEKEFAKNANATREAIRILIHHPEHATKLAENVVNEMVNSIITESDVALHAINNNISGYSNHALNVAVLGLMLVKSLNLKEDDATTLGLASIFHDVGKSDNHLNKSYVDLHCEAGARIALRSGLSERISKIIFQHHEYADGSGYPMHLTSDKIDGLAHILLLVNHYDNLCNPDNAAEGMTPYEALQHMYVYQAQKFDLVLLKRLIKLLGVYPSGSVVQLSNDTYGVVTTVNSDKPLQPLVMIYSAEVARETPVVIDLSEEIDISIKQCINPSKLPPEVFNYLKPSKRICYYFLKEDKTKDAKATFDKTIVDKNTQQDHEYDPKITAKS</sequence>
<name>A0A1J5TCD0_9ZZZZ</name>
<dbReference type="Gene3D" id="1.10.3210.10">
    <property type="entry name" value="Hypothetical protein af1432"/>
    <property type="match status" value="1"/>
</dbReference>
<dbReference type="InterPro" id="IPR006675">
    <property type="entry name" value="HDIG_dom"/>
</dbReference>
<dbReference type="PANTHER" id="PTHR43155">
    <property type="entry name" value="CYCLIC DI-GMP PHOSPHODIESTERASE PA4108-RELATED"/>
    <property type="match status" value="1"/>
</dbReference>
<proteinExistence type="predicted"/>
<dbReference type="Pfam" id="PF13487">
    <property type="entry name" value="HD_5"/>
    <property type="match status" value="1"/>
</dbReference>
<feature type="domain" description="HD-GYP" evidence="1">
    <location>
        <begin position="116"/>
        <end position="324"/>
    </location>
</feature>
<reference evidence="2" key="1">
    <citation type="submission" date="2016-10" db="EMBL/GenBank/DDBJ databases">
        <title>Sequence of Gallionella enrichment culture.</title>
        <authorList>
            <person name="Poehlein A."/>
            <person name="Muehling M."/>
            <person name="Daniel R."/>
        </authorList>
    </citation>
    <scope>NUCLEOTIDE SEQUENCE</scope>
</reference>
<protein>
    <submittedName>
        <fullName evidence="2">Ribonuclease Y</fullName>
    </submittedName>
</protein>
<organism evidence="2">
    <name type="scientific">mine drainage metagenome</name>
    <dbReference type="NCBI Taxonomy" id="410659"/>
    <lineage>
        <taxon>unclassified sequences</taxon>
        <taxon>metagenomes</taxon>
        <taxon>ecological metagenomes</taxon>
    </lineage>
</organism>
<dbReference type="EMBL" id="MLJW01000004">
    <property type="protein sequence ID" value="OIR17771.1"/>
    <property type="molecule type" value="Genomic_DNA"/>
</dbReference>
<dbReference type="NCBIfam" id="TIGR00277">
    <property type="entry name" value="HDIG"/>
    <property type="match status" value="1"/>
</dbReference>
<dbReference type="Pfam" id="PF11871">
    <property type="entry name" value="DUF3391"/>
    <property type="match status" value="1"/>
</dbReference>
<dbReference type="CDD" id="cd00077">
    <property type="entry name" value="HDc"/>
    <property type="match status" value="1"/>
</dbReference>
<dbReference type="InterPro" id="IPR021812">
    <property type="entry name" value="DUF3391"/>
</dbReference>
<evidence type="ECO:0000313" key="2">
    <source>
        <dbReference type="EMBL" id="OIR17771.1"/>
    </source>
</evidence>
<comment type="caution">
    <text evidence="2">The sequence shown here is derived from an EMBL/GenBank/DDBJ whole genome shotgun (WGS) entry which is preliminary data.</text>
</comment>